<accession>X1S014</accession>
<organism evidence="1">
    <name type="scientific">marine sediment metagenome</name>
    <dbReference type="NCBI Taxonomy" id="412755"/>
    <lineage>
        <taxon>unclassified sequences</taxon>
        <taxon>metagenomes</taxon>
        <taxon>ecological metagenomes</taxon>
    </lineage>
</organism>
<name>X1S014_9ZZZZ</name>
<protein>
    <submittedName>
        <fullName evidence="1">Uncharacterized protein</fullName>
    </submittedName>
</protein>
<reference evidence="1" key="1">
    <citation type="journal article" date="2014" name="Front. Microbiol.">
        <title>High frequency of phylogenetically diverse reductive dehalogenase-homologous genes in deep subseafloor sedimentary metagenomes.</title>
        <authorList>
            <person name="Kawai M."/>
            <person name="Futagami T."/>
            <person name="Toyoda A."/>
            <person name="Takaki Y."/>
            <person name="Nishi S."/>
            <person name="Hori S."/>
            <person name="Arai W."/>
            <person name="Tsubouchi T."/>
            <person name="Morono Y."/>
            <person name="Uchiyama I."/>
            <person name="Ito T."/>
            <person name="Fujiyama A."/>
            <person name="Inagaki F."/>
            <person name="Takami H."/>
        </authorList>
    </citation>
    <scope>NUCLEOTIDE SEQUENCE</scope>
    <source>
        <strain evidence="1">Expedition CK06-06</strain>
    </source>
</reference>
<dbReference type="AlphaFoldDB" id="X1S014"/>
<gene>
    <name evidence="1" type="ORF">S12H4_01176</name>
</gene>
<evidence type="ECO:0000313" key="1">
    <source>
        <dbReference type="EMBL" id="GAI61104.1"/>
    </source>
</evidence>
<comment type="caution">
    <text evidence="1">The sequence shown here is derived from an EMBL/GenBank/DDBJ whole genome shotgun (WGS) entry which is preliminary data.</text>
</comment>
<sequence>MLIFRLRQKKIEENFNQNVNSLGFSRRFFRLYLKEWKRKNLNEIQDLEN</sequence>
<dbReference type="EMBL" id="BARW01000213">
    <property type="protein sequence ID" value="GAI61104.1"/>
    <property type="molecule type" value="Genomic_DNA"/>
</dbReference>
<proteinExistence type="predicted"/>